<dbReference type="Proteomes" id="UP000317036">
    <property type="component" value="Unassembled WGS sequence"/>
</dbReference>
<dbReference type="Gene3D" id="3.30.70.100">
    <property type="match status" value="1"/>
</dbReference>
<evidence type="ECO:0000259" key="1">
    <source>
        <dbReference type="PROSITE" id="PS51502"/>
    </source>
</evidence>
<proteinExistence type="predicted"/>
<evidence type="ECO:0000313" key="3">
    <source>
        <dbReference type="Proteomes" id="UP000317036"/>
    </source>
</evidence>
<dbReference type="InterPro" id="IPR011008">
    <property type="entry name" value="Dimeric_a/b-barrel"/>
</dbReference>
<reference evidence="2 3" key="1">
    <citation type="submission" date="2019-07" db="EMBL/GenBank/DDBJ databases">
        <authorList>
            <person name="Kim J."/>
        </authorList>
    </citation>
    <scope>NUCLEOTIDE SEQUENCE [LARGE SCALE GENOMIC DNA]</scope>
    <source>
        <strain evidence="2 3">JC52</strain>
    </source>
</reference>
<dbReference type="RefSeq" id="WP_144854120.1">
    <property type="nucleotide sequence ID" value="NZ_VNJI01000060.1"/>
</dbReference>
<dbReference type="InterPro" id="IPR013097">
    <property type="entry name" value="Dabb"/>
</dbReference>
<accession>A0A559JZV6</accession>
<name>A0A559JZV6_9BACL</name>
<dbReference type="OrthoDB" id="9808130at2"/>
<dbReference type="SUPFAM" id="SSF54909">
    <property type="entry name" value="Dimeric alpha+beta barrel"/>
    <property type="match status" value="1"/>
</dbReference>
<feature type="domain" description="Stress-response A/B barrel" evidence="1">
    <location>
        <begin position="6"/>
        <end position="98"/>
    </location>
</feature>
<comment type="caution">
    <text evidence="2">The sequence shown here is derived from an EMBL/GenBank/DDBJ whole genome shotgun (WGS) entry which is preliminary data.</text>
</comment>
<sequence length="100" mass="11845">MDSLSIRHMVIFNLKYPKGSKEADKFLQDGKSILTSIPVVQNFEVFRQVSVKNDYEYGFSMDFAGEADYEAYNEHPLHVQFVQERWNTEVERFLEIDFKL</sequence>
<dbReference type="AlphaFoldDB" id="A0A559JZV6"/>
<keyword evidence="3" id="KW-1185">Reference proteome</keyword>
<dbReference type="Pfam" id="PF07876">
    <property type="entry name" value="Dabb"/>
    <property type="match status" value="1"/>
</dbReference>
<dbReference type="SMART" id="SM00886">
    <property type="entry name" value="Dabb"/>
    <property type="match status" value="1"/>
</dbReference>
<dbReference type="PROSITE" id="PS51502">
    <property type="entry name" value="S_R_A_B_BARREL"/>
    <property type="match status" value="1"/>
</dbReference>
<protein>
    <submittedName>
        <fullName evidence="2">Dabb family protein</fullName>
    </submittedName>
</protein>
<dbReference type="EMBL" id="VNJI01000060">
    <property type="protein sequence ID" value="TVY05386.1"/>
    <property type="molecule type" value="Genomic_DNA"/>
</dbReference>
<gene>
    <name evidence="2" type="ORF">FPZ49_30565</name>
</gene>
<organism evidence="2 3">
    <name type="scientific">Paenibacillus cremeus</name>
    <dbReference type="NCBI Taxonomy" id="2163881"/>
    <lineage>
        <taxon>Bacteria</taxon>
        <taxon>Bacillati</taxon>
        <taxon>Bacillota</taxon>
        <taxon>Bacilli</taxon>
        <taxon>Bacillales</taxon>
        <taxon>Paenibacillaceae</taxon>
        <taxon>Paenibacillus</taxon>
    </lineage>
</organism>
<evidence type="ECO:0000313" key="2">
    <source>
        <dbReference type="EMBL" id="TVY05386.1"/>
    </source>
</evidence>